<evidence type="ECO:0000313" key="6">
    <source>
        <dbReference type="EMBL" id="MFC7203683.1"/>
    </source>
</evidence>
<keyword evidence="4 6" id="KW-0378">Hydrolase</keyword>
<dbReference type="NCBIfam" id="TIGR01549">
    <property type="entry name" value="HAD-SF-IA-v1"/>
    <property type="match status" value="1"/>
</dbReference>
<dbReference type="SFLD" id="SFLDG01129">
    <property type="entry name" value="C1.5:_HAD__Beta-PGM__Phosphata"/>
    <property type="match status" value="1"/>
</dbReference>
<name>A0ABD5ZEN2_9EURY</name>
<keyword evidence="3" id="KW-0479">Metal-binding</keyword>
<evidence type="ECO:0000256" key="4">
    <source>
        <dbReference type="ARBA" id="ARBA00022801"/>
    </source>
</evidence>
<dbReference type="RefSeq" id="WP_390223020.1">
    <property type="nucleotide sequence ID" value="NZ_JBHTAA010000005.1"/>
</dbReference>
<accession>A0ABD5ZEN2</accession>
<dbReference type="EC" id="3.1.3.-" evidence="6"/>
<comment type="similarity">
    <text evidence="2">Belongs to the HAD-like hydrolase superfamily.</text>
</comment>
<dbReference type="InterPro" id="IPR051400">
    <property type="entry name" value="HAD-like_hydrolase"/>
</dbReference>
<sequence length="228" mass="24179">MASYDAVLFDLDGTLCTHDQDEETIYFGAFETAGIEAFGEPGDLWSALAGAPDPNDPKGYLVNGFERVADKYGFESVDTAALATGFMETVDHTAVSFRSGAVAALEAAAVVGHVGLITNGPEHRQSIKIGALGLEDAFDVVVFAGDMPRRKPHADPFDHALDALSVRAETSLYVGNSLEFDVEGAQNAGLSAAWCPEEPAHIDSMDGYAPEFVFESLHELAAALHPSD</sequence>
<dbReference type="Gene3D" id="3.40.50.1000">
    <property type="entry name" value="HAD superfamily/HAD-like"/>
    <property type="match status" value="1"/>
</dbReference>
<keyword evidence="5" id="KW-0460">Magnesium</keyword>
<dbReference type="InterPro" id="IPR006439">
    <property type="entry name" value="HAD-SF_hydro_IA"/>
</dbReference>
<comment type="caution">
    <text evidence="6">The sequence shown here is derived from an EMBL/GenBank/DDBJ whole genome shotgun (WGS) entry which is preliminary data.</text>
</comment>
<dbReference type="PANTHER" id="PTHR46470">
    <property type="entry name" value="N-ACYLNEURAMINATE-9-PHOSPHATASE"/>
    <property type="match status" value="1"/>
</dbReference>
<organism evidence="6 7">
    <name type="scientific">Haloferax namakaokahaiae</name>
    <dbReference type="NCBI Taxonomy" id="1748331"/>
    <lineage>
        <taxon>Archaea</taxon>
        <taxon>Methanobacteriati</taxon>
        <taxon>Methanobacteriota</taxon>
        <taxon>Stenosarchaea group</taxon>
        <taxon>Halobacteria</taxon>
        <taxon>Halobacteriales</taxon>
        <taxon>Haloferacaceae</taxon>
        <taxon>Haloferax</taxon>
    </lineage>
</organism>
<dbReference type="SUPFAM" id="SSF56784">
    <property type="entry name" value="HAD-like"/>
    <property type="match status" value="1"/>
</dbReference>
<evidence type="ECO:0000256" key="5">
    <source>
        <dbReference type="ARBA" id="ARBA00022842"/>
    </source>
</evidence>
<dbReference type="PANTHER" id="PTHR46470:SF2">
    <property type="entry name" value="GLYCERALDEHYDE 3-PHOSPHATE PHOSPHATASE"/>
    <property type="match status" value="1"/>
</dbReference>
<dbReference type="Gene3D" id="1.20.120.710">
    <property type="entry name" value="Haloacid dehalogenase hydrolase-like domain"/>
    <property type="match status" value="1"/>
</dbReference>
<dbReference type="SFLD" id="SFLDS00003">
    <property type="entry name" value="Haloacid_Dehalogenase"/>
    <property type="match status" value="1"/>
</dbReference>
<evidence type="ECO:0000313" key="7">
    <source>
        <dbReference type="Proteomes" id="UP001596481"/>
    </source>
</evidence>
<comment type="cofactor">
    <cofactor evidence="1">
        <name>Mg(2+)</name>
        <dbReference type="ChEBI" id="CHEBI:18420"/>
    </cofactor>
</comment>
<keyword evidence="7" id="KW-1185">Reference proteome</keyword>
<dbReference type="InterPro" id="IPR023214">
    <property type="entry name" value="HAD_sf"/>
</dbReference>
<dbReference type="Proteomes" id="UP001596481">
    <property type="component" value="Unassembled WGS sequence"/>
</dbReference>
<dbReference type="Pfam" id="PF00702">
    <property type="entry name" value="Hydrolase"/>
    <property type="match status" value="1"/>
</dbReference>
<dbReference type="AlphaFoldDB" id="A0ABD5ZEN2"/>
<proteinExistence type="inferred from homology"/>
<protein>
    <submittedName>
        <fullName evidence="6">HAD family hydrolase</fullName>
        <ecNumber evidence="6">3.1.3.-</ecNumber>
    </submittedName>
</protein>
<dbReference type="GO" id="GO:0046872">
    <property type="term" value="F:metal ion binding"/>
    <property type="evidence" value="ECO:0007669"/>
    <property type="project" value="UniProtKB-KW"/>
</dbReference>
<dbReference type="InterPro" id="IPR036412">
    <property type="entry name" value="HAD-like_sf"/>
</dbReference>
<evidence type="ECO:0000256" key="3">
    <source>
        <dbReference type="ARBA" id="ARBA00022723"/>
    </source>
</evidence>
<reference evidence="6 7" key="1">
    <citation type="journal article" date="2019" name="Int. J. Syst. Evol. Microbiol.">
        <title>The Global Catalogue of Microorganisms (GCM) 10K type strain sequencing project: providing services to taxonomists for standard genome sequencing and annotation.</title>
        <authorList>
            <consortium name="The Broad Institute Genomics Platform"/>
            <consortium name="The Broad Institute Genome Sequencing Center for Infectious Disease"/>
            <person name="Wu L."/>
            <person name="Ma J."/>
        </authorList>
    </citation>
    <scope>NUCLEOTIDE SEQUENCE [LARGE SCALE GENOMIC DNA]</scope>
    <source>
        <strain evidence="6 7">DSM 29988</strain>
    </source>
</reference>
<dbReference type="EMBL" id="JBHTAA010000005">
    <property type="protein sequence ID" value="MFC7203683.1"/>
    <property type="molecule type" value="Genomic_DNA"/>
</dbReference>
<evidence type="ECO:0000256" key="2">
    <source>
        <dbReference type="ARBA" id="ARBA00007958"/>
    </source>
</evidence>
<dbReference type="GO" id="GO:0016787">
    <property type="term" value="F:hydrolase activity"/>
    <property type="evidence" value="ECO:0007669"/>
    <property type="project" value="UniProtKB-KW"/>
</dbReference>
<gene>
    <name evidence="6" type="ORF">ACFQJC_09165</name>
</gene>
<evidence type="ECO:0000256" key="1">
    <source>
        <dbReference type="ARBA" id="ARBA00001946"/>
    </source>
</evidence>
<dbReference type="GO" id="GO:0044281">
    <property type="term" value="P:small molecule metabolic process"/>
    <property type="evidence" value="ECO:0007669"/>
    <property type="project" value="UniProtKB-ARBA"/>
</dbReference>